<dbReference type="Gene3D" id="3.30.160.880">
    <property type="entry name" value="Cell division protein ZapA protomer, N-terminal domain"/>
    <property type="match status" value="1"/>
</dbReference>
<gene>
    <name evidence="1" type="ORF">DI555_06310</name>
</gene>
<comment type="caution">
    <text evidence="1">The sequence shown here is derived from an EMBL/GenBank/DDBJ whole genome shotgun (WGS) entry which is preliminary data.</text>
</comment>
<name>A0A2W5NV56_9SPHN</name>
<dbReference type="SUPFAM" id="SSF102829">
    <property type="entry name" value="Cell division protein ZapA-like"/>
    <property type="match status" value="1"/>
</dbReference>
<dbReference type="InterPro" id="IPR007838">
    <property type="entry name" value="Cell_div_ZapA-like"/>
</dbReference>
<keyword evidence="1" id="KW-0131">Cell cycle</keyword>
<accession>A0A2W5NV56</accession>
<dbReference type="EMBL" id="QFPX01000004">
    <property type="protein sequence ID" value="PZQ56228.1"/>
    <property type="molecule type" value="Genomic_DNA"/>
</dbReference>
<dbReference type="AlphaFoldDB" id="A0A2W5NV56"/>
<dbReference type="GO" id="GO:0051301">
    <property type="term" value="P:cell division"/>
    <property type="evidence" value="ECO:0007669"/>
    <property type="project" value="UniProtKB-KW"/>
</dbReference>
<protein>
    <submittedName>
        <fullName evidence="1">Cell division protein ZapA</fullName>
    </submittedName>
</protein>
<reference evidence="1 2" key="1">
    <citation type="submission" date="2017-08" db="EMBL/GenBank/DDBJ databases">
        <title>Infants hospitalized years apart are colonized by the same room-sourced microbial strains.</title>
        <authorList>
            <person name="Brooks B."/>
            <person name="Olm M.R."/>
            <person name="Firek B.A."/>
            <person name="Baker R."/>
            <person name="Thomas B.C."/>
            <person name="Morowitz M.J."/>
            <person name="Banfield J.F."/>
        </authorList>
    </citation>
    <scope>NUCLEOTIDE SEQUENCE [LARGE SCALE GENOMIC DNA]</scope>
    <source>
        <strain evidence="1">S2_005_002_R2_33</strain>
    </source>
</reference>
<keyword evidence="1" id="KW-0132">Cell division</keyword>
<evidence type="ECO:0000313" key="2">
    <source>
        <dbReference type="Proteomes" id="UP000249082"/>
    </source>
</evidence>
<proteinExistence type="predicted"/>
<dbReference type="InterPro" id="IPR036192">
    <property type="entry name" value="Cell_div_ZapA-like_sf"/>
</dbReference>
<dbReference type="InterPro" id="IPR042233">
    <property type="entry name" value="Cell_div_ZapA_N"/>
</dbReference>
<evidence type="ECO:0000313" key="1">
    <source>
        <dbReference type="EMBL" id="PZQ56228.1"/>
    </source>
</evidence>
<organism evidence="1 2">
    <name type="scientific">Novosphingobium pentaromativorans</name>
    <dbReference type="NCBI Taxonomy" id="205844"/>
    <lineage>
        <taxon>Bacteria</taxon>
        <taxon>Pseudomonadati</taxon>
        <taxon>Pseudomonadota</taxon>
        <taxon>Alphaproteobacteria</taxon>
        <taxon>Sphingomonadales</taxon>
        <taxon>Sphingomonadaceae</taxon>
        <taxon>Novosphingobium</taxon>
    </lineage>
</organism>
<dbReference type="Proteomes" id="UP000249082">
    <property type="component" value="Unassembled WGS sequence"/>
</dbReference>
<sequence length="119" mass="12699">MANITLTIGGREFMLACADGEEAHLTGLAGMIDEKLAQAGVVGQTEPRMLLFASLMLADELHELRQRAALPEQTPEPVPAPAATPGEPVIPTILVDELVRIADHVENLADLLEQRAPNA</sequence>
<dbReference type="Pfam" id="PF05164">
    <property type="entry name" value="ZapA"/>
    <property type="match status" value="1"/>
</dbReference>